<dbReference type="EMBL" id="LGFO01000044">
    <property type="protein sequence ID" value="KUK36768.1"/>
    <property type="molecule type" value="Genomic_DNA"/>
</dbReference>
<dbReference type="InterPro" id="IPR002192">
    <property type="entry name" value="PPDK_AMP/ATP-bd"/>
</dbReference>
<protein>
    <submittedName>
        <fullName evidence="2">Phosphoenolpyruvate synthase</fullName>
    </submittedName>
</protein>
<keyword evidence="2" id="KW-0670">Pyruvate</keyword>
<dbReference type="Proteomes" id="UP000053326">
    <property type="component" value="Unassembled WGS sequence"/>
</dbReference>
<feature type="non-terminal residue" evidence="2">
    <location>
        <position position="866"/>
    </location>
</feature>
<accession>A0A101FGR9</accession>
<dbReference type="GO" id="GO:0005524">
    <property type="term" value="F:ATP binding"/>
    <property type="evidence" value="ECO:0007669"/>
    <property type="project" value="InterPro"/>
</dbReference>
<dbReference type="PATRIC" id="fig|85874.4.peg.1668"/>
<evidence type="ECO:0000259" key="1">
    <source>
        <dbReference type="Pfam" id="PF01326"/>
    </source>
</evidence>
<gene>
    <name evidence="2" type="ORF">XD66_0519</name>
</gene>
<dbReference type="SUPFAM" id="SSF56059">
    <property type="entry name" value="Glutathione synthetase ATP-binding domain-like"/>
    <property type="match status" value="1"/>
</dbReference>
<dbReference type="InterPro" id="IPR013815">
    <property type="entry name" value="ATP_grasp_subdomain_1"/>
</dbReference>
<reference evidence="3" key="1">
    <citation type="journal article" date="2015" name="MBio">
        <title>Genome-Resolved Metagenomic Analysis Reveals Roles for Candidate Phyla and Other Microbial Community Members in Biogeochemical Transformations in Oil Reservoirs.</title>
        <authorList>
            <person name="Hu P."/>
            <person name="Tom L."/>
            <person name="Singh A."/>
            <person name="Thomas B.C."/>
            <person name="Baker B.J."/>
            <person name="Piceno Y.M."/>
            <person name="Andersen G.L."/>
            <person name="Banfield J.F."/>
        </authorList>
    </citation>
    <scope>NUCLEOTIDE SEQUENCE [LARGE SCALE GENOMIC DNA]</scope>
</reference>
<feature type="domain" description="Pyruvate phosphate dikinase AMP/ATP-binding" evidence="1">
    <location>
        <begin position="301"/>
        <end position="670"/>
    </location>
</feature>
<evidence type="ECO:0000313" key="3">
    <source>
        <dbReference type="Proteomes" id="UP000053326"/>
    </source>
</evidence>
<evidence type="ECO:0000313" key="2">
    <source>
        <dbReference type="EMBL" id="KUK36768.1"/>
    </source>
</evidence>
<dbReference type="Pfam" id="PF01326">
    <property type="entry name" value="PPDK_N"/>
    <property type="match status" value="1"/>
</dbReference>
<dbReference type="GO" id="GO:0016301">
    <property type="term" value="F:kinase activity"/>
    <property type="evidence" value="ECO:0007669"/>
    <property type="project" value="InterPro"/>
</dbReference>
<dbReference type="Gene3D" id="3.30.1490.20">
    <property type="entry name" value="ATP-grasp fold, A domain"/>
    <property type="match status" value="1"/>
</dbReference>
<dbReference type="AlphaFoldDB" id="A0A101FGR9"/>
<proteinExistence type="predicted"/>
<sequence>MGSGFLERVSTGISGLDRILDHLRPGDNVVWQVDEVEGYRHFAESFARRAVADGRRVVYLRFGEHPQIITDLPGVRVYHLSADRGFEAFVVEAQKAVSEGGEGACYIFDCLSDLHAAWSTDLMIGNFFRIICPYLFELKAIGYFAVLRGRHSFQTIARIRKTTQVLIDLCIHDGRVYIHPLKVWNRRTPTMFLPHVLMGADFTAITGGEAAALFSLSRNTVSGSTERKLDYWDRVFLKARDLRERLKKGDSAAVPEERLMIERLCKMMLGRDERLLSLAVRYFSLEDLLKISDRLIGSGFIGGKAAGMLLARKILMSDENNDWPRWLEAHDSFFVGSDVYYTYLVENGCWPLLVNLREEHCCAAEELRKRIMGGVLPAIIREQFQQMLEYYGQFPIIVRSSGLFEDGFGNSFAGKYESVFCVNQGDPEERYLAFEEGVKRVYASTVSREALSCRFREGTAPSDEQMALLVQRVSGSHHGRYFFPDLAGVALSRNLYIWRDDLDQKAGMVRLVLGLGTRAVERVGDDYPRLVALDRPLLRPDSGPEDIIRYSQRRVDLLNTATNEKETLLLSDILFLKDGINGWELFAERDYETEQRMADLGHQKPEAWVLTFQGLLKETEFPLLMKKMLQTLESAYGSPVSIEFTVNFRKDLGMRINLLQCRPFRQWGRGGARLDREAIAPEDVIFLARDSFMGDTTSLSLQRIVYIDPAAYGLLAVSERYQVARLVGLLNRLHADRRAFPLMLMGPGRWGSSTPFLGVPVSFTEICNAAVIVEMAGDGYMPELSFGTHFFSNLVERNIFYVALFPDKAGCILQKEALGNAPNNLAALLPEYGNWEHVIKVIDAPSLQRSVRLDADLERRQVVCYL</sequence>
<organism evidence="2 3">
    <name type="scientific">Thermacetogenium phaeum</name>
    <dbReference type="NCBI Taxonomy" id="85874"/>
    <lineage>
        <taxon>Bacteria</taxon>
        <taxon>Bacillati</taxon>
        <taxon>Bacillota</taxon>
        <taxon>Clostridia</taxon>
        <taxon>Thermoanaerobacterales</taxon>
        <taxon>Thermoanaerobacteraceae</taxon>
        <taxon>Thermacetogenium</taxon>
    </lineage>
</organism>
<comment type="caution">
    <text evidence="2">The sequence shown here is derived from an EMBL/GenBank/DDBJ whole genome shotgun (WGS) entry which is preliminary data.</text>
</comment>
<name>A0A101FGR9_9THEO</name>